<comment type="caution">
    <text evidence="2">The sequence shown here is derived from an EMBL/GenBank/DDBJ whole genome shotgun (WGS) entry which is preliminary data.</text>
</comment>
<protein>
    <recommendedName>
        <fullName evidence="4">DUF4283 domain-containing protein</fullName>
    </recommendedName>
</protein>
<name>A0ABQ7BMH8_BRACR</name>
<evidence type="ECO:0000313" key="3">
    <source>
        <dbReference type="Proteomes" id="UP000266723"/>
    </source>
</evidence>
<keyword evidence="1" id="KW-1133">Transmembrane helix</keyword>
<keyword evidence="1" id="KW-0472">Membrane</keyword>
<dbReference type="EMBL" id="QGKV02001507">
    <property type="protein sequence ID" value="KAF3533489.1"/>
    <property type="molecule type" value="Genomic_DNA"/>
</dbReference>
<keyword evidence="1" id="KW-0812">Transmembrane</keyword>
<reference evidence="2 3" key="1">
    <citation type="journal article" date="2020" name="BMC Genomics">
        <title>Intraspecific diversification of the crop wild relative Brassica cretica Lam. using demographic model selection.</title>
        <authorList>
            <person name="Kioukis A."/>
            <person name="Michalopoulou V.A."/>
            <person name="Briers L."/>
            <person name="Pirintsos S."/>
            <person name="Studholme D.J."/>
            <person name="Pavlidis P."/>
            <person name="Sarris P.F."/>
        </authorList>
    </citation>
    <scope>NUCLEOTIDE SEQUENCE [LARGE SCALE GENOMIC DNA]</scope>
    <source>
        <strain evidence="3">cv. PFS-1207/04</strain>
    </source>
</reference>
<keyword evidence="3" id="KW-1185">Reference proteome</keyword>
<evidence type="ECO:0000313" key="2">
    <source>
        <dbReference type="EMBL" id="KAF3533489.1"/>
    </source>
</evidence>
<organism evidence="2 3">
    <name type="scientific">Brassica cretica</name>
    <name type="common">Mustard</name>
    <dbReference type="NCBI Taxonomy" id="69181"/>
    <lineage>
        <taxon>Eukaryota</taxon>
        <taxon>Viridiplantae</taxon>
        <taxon>Streptophyta</taxon>
        <taxon>Embryophyta</taxon>
        <taxon>Tracheophyta</taxon>
        <taxon>Spermatophyta</taxon>
        <taxon>Magnoliopsida</taxon>
        <taxon>eudicotyledons</taxon>
        <taxon>Gunneridae</taxon>
        <taxon>Pentapetalae</taxon>
        <taxon>rosids</taxon>
        <taxon>malvids</taxon>
        <taxon>Brassicales</taxon>
        <taxon>Brassicaceae</taxon>
        <taxon>Brassiceae</taxon>
        <taxon>Brassica</taxon>
    </lineage>
</organism>
<evidence type="ECO:0000256" key="1">
    <source>
        <dbReference type="SAM" id="Phobius"/>
    </source>
</evidence>
<feature type="transmembrane region" description="Helical" evidence="1">
    <location>
        <begin position="308"/>
        <end position="326"/>
    </location>
</feature>
<sequence length="358" mass="41556">MIDRDWDPGSQRKIGDRGDLWLGGRESKSNSSIGDSDFDSLAITLRGNLTYGGWRVKDIRARGVERNQEGWDVRSHGNGWFLQIQIPNECWVTGFEISRVLMIDRDWDPGSQRKIGDRGDLWLRGRESKSNSSIGDSDFDSLAITLRGNPRAFHRLGRRIAVVRKWLLLGSFIWMQYPEDQSFGLQGEKIWRHLDFKGIFLRGLGVFNLTYGGWRVKDIRLARSCRWVRARGVERNQEREGWDARSHGNGWFLQIQIPNECWVTGFEVLFGAWRLALGIAILALWLFPSRNKDIRCLDSRLSKYWVKLTVKNYVFFLCMYIGLWDYDIAGGTFDSGLYGIWKNNELQEAIGVWQFVFV</sequence>
<gene>
    <name evidence="2" type="ORF">DY000_02042144</name>
</gene>
<dbReference type="Proteomes" id="UP000266723">
    <property type="component" value="Unassembled WGS sequence"/>
</dbReference>
<feature type="transmembrane region" description="Helical" evidence="1">
    <location>
        <begin position="262"/>
        <end position="287"/>
    </location>
</feature>
<proteinExistence type="predicted"/>
<accession>A0ABQ7BMH8</accession>
<evidence type="ECO:0008006" key="4">
    <source>
        <dbReference type="Google" id="ProtNLM"/>
    </source>
</evidence>